<evidence type="ECO:0000313" key="1">
    <source>
        <dbReference type="EMBL" id="QAT90320.1"/>
    </source>
</evidence>
<organism evidence="1 2">
    <name type="scientific">Spodoptera exempta nucleopolyhedrovirus</name>
    <dbReference type="NCBI Taxonomy" id="1242863"/>
    <lineage>
        <taxon>Viruses</taxon>
        <taxon>Viruses incertae sedis</taxon>
        <taxon>Naldaviricetes</taxon>
        <taxon>Lefavirales</taxon>
        <taxon>Baculoviridae</taxon>
        <taxon>Alphabaculovirus</taxon>
        <taxon>Alphabaculovirus spexemptae</taxon>
    </lineage>
</organism>
<proteinExistence type="predicted"/>
<sequence length="82" mass="9577">MDNVVEALTLAEHFTSLRLHSRAISCYNLAIHFLNLLKTHKQLDKDIVEMCDKKILECVKKRQIAQKLNDKVILKKYVLLND</sequence>
<name>A0A410S7L0_9ABAC</name>
<dbReference type="Pfam" id="PF17569">
    <property type="entry name" value="DUF5475"/>
    <property type="match status" value="1"/>
</dbReference>
<dbReference type="Proteomes" id="UP000503509">
    <property type="component" value="Genome"/>
</dbReference>
<reference evidence="1 2" key="1">
    <citation type="submission" date="2018-08" db="EMBL/GenBank/DDBJ databases">
        <title>Sequence analysis of the African armyworm, Spodoptera exempta nucleopolyhedrovirus.</title>
        <authorList>
            <person name="Escasa S.R."/>
            <person name="Mowery J.D."/>
            <person name="Bauchan G.R."/>
            <person name="Harrison R.L."/>
            <person name="Cory J.S."/>
        </authorList>
    </citation>
    <scope>NUCLEOTIDE SEQUENCE [LARGE SCALE GENOMIC DNA]</scope>
    <source>
        <strain evidence="1 2">244.1</strain>
    </source>
</reference>
<dbReference type="InterPro" id="IPR020123">
    <property type="entry name" value="DUF5475"/>
</dbReference>
<dbReference type="GeneID" id="65101655"/>
<keyword evidence="2" id="KW-1185">Reference proteome</keyword>
<dbReference type="KEGG" id="vg:65101655"/>
<accession>A0A410S7L0</accession>
<evidence type="ECO:0000313" key="2">
    <source>
        <dbReference type="Proteomes" id="UP000503509"/>
    </source>
</evidence>
<protein>
    <submittedName>
        <fullName evidence="1">Uncharacterized protein</fullName>
    </submittedName>
</protein>
<dbReference type="EMBL" id="MH717816">
    <property type="protein sequence ID" value="QAT90320.1"/>
    <property type="molecule type" value="Genomic_DNA"/>
</dbReference>
<dbReference type="RefSeq" id="YP_010086452.1">
    <property type="nucleotide sequence ID" value="NC_055455.1"/>
</dbReference>